<evidence type="ECO:0000259" key="1">
    <source>
        <dbReference type="Pfam" id="PF23321"/>
    </source>
</evidence>
<evidence type="ECO:0000313" key="3">
    <source>
        <dbReference type="Proteomes" id="UP001176940"/>
    </source>
</evidence>
<evidence type="ECO:0000313" key="2">
    <source>
        <dbReference type="EMBL" id="CAJ0946136.1"/>
    </source>
</evidence>
<comment type="caution">
    <text evidence="2">The sequence shown here is derived from an EMBL/GenBank/DDBJ whole genome shotgun (WGS) entry which is preliminary data.</text>
</comment>
<protein>
    <recommendedName>
        <fullName evidence="1">ABCA1-4-like C-terminal R2 regulatory domain-containing protein</fullName>
    </recommendedName>
</protein>
<organism evidence="2 3">
    <name type="scientific">Ranitomeya imitator</name>
    <name type="common">mimic poison frog</name>
    <dbReference type="NCBI Taxonomy" id="111125"/>
    <lineage>
        <taxon>Eukaryota</taxon>
        <taxon>Metazoa</taxon>
        <taxon>Chordata</taxon>
        <taxon>Craniata</taxon>
        <taxon>Vertebrata</taxon>
        <taxon>Euteleostomi</taxon>
        <taxon>Amphibia</taxon>
        <taxon>Batrachia</taxon>
        <taxon>Anura</taxon>
        <taxon>Neobatrachia</taxon>
        <taxon>Hyloidea</taxon>
        <taxon>Dendrobatidae</taxon>
        <taxon>Dendrobatinae</taxon>
        <taxon>Ranitomeya</taxon>
    </lineage>
</organism>
<proteinExistence type="predicted"/>
<feature type="domain" description="ABCA1-4-like C-terminal R2 regulatory" evidence="1">
    <location>
        <begin position="33"/>
        <end position="107"/>
    </location>
</feature>
<sequence length="142" mass="16623">MEEAEAVCDRVAIMVSGKLRCIGSIQQLKSKFGKGYLLEMKVKDSQKVEEIHQEIRRIFPQGDRQDRFSSLLCYKIPMDNVQSLSQAFSQLEEAKRVYDIEEYSFSQPTLEQVFLDLAKEQERDDFDQDAMFKWRPLKSESV</sequence>
<keyword evidence="3" id="KW-1185">Reference proteome</keyword>
<dbReference type="EMBL" id="CAUEEQ010025055">
    <property type="protein sequence ID" value="CAJ0946136.1"/>
    <property type="molecule type" value="Genomic_DNA"/>
</dbReference>
<gene>
    <name evidence="2" type="ORF">RIMI_LOCUS11194713</name>
</gene>
<reference evidence="2" key="1">
    <citation type="submission" date="2023-07" db="EMBL/GenBank/DDBJ databases">
        <authorList>
            <person name="Stuckert A."/>
        </authorList>
    </citation>
    <scope>NUCLEOTIDE SEQUENCE</scope>
</reference>
<dbReference type="Pfam" id="PF23321">
    <property type="entry name" value="R1_ABCA1"/>
    <property type="match status" value="1"/>
</dbReference>
<dbReference type="InterPro" id="IPR056264">
    <property type="entry name" value="R2_ABCA1-4-like"/>
</dbReference>
<name>A0ABN9LPN1_9NEOB</name>
<dbReference type="PANTHER" id="PTHR19229">
    <property type="entry name" value="ATP-BINDING CASSETTE TRANSPORTER SUBFAMILY A ABCA"/>
    <property type="match status" value="1"/>
</dbReference>
<dbReference type="PANTHER" id="PTHR19229:SF274">
    <property type="entry name" value="ABC-TYPE ORGANIC ANION TRANSPORTER ABCA8"/>
    <property type="match status" value="1"/>
</dbReference>
<dbReference type="InterPro" id="IPR026082">
    <property type="entry name" value="ABCA"/>
</dbReference>
<dbReference type="Proteomes" id="UP001176940">
    <property type="component" value="Unassembled WGS sequence"/>
</dbReference>
<accession>A0ABN9LPN1</accession>